<evidence type="ECO:0000313" key="10">
    <source>
        <dbReference type="Proteomes" id="UP000214880"/>
    </source>
</evidence>
<dbReference type="Pfam" id="PF12801">
    <property type="entry name" value="Fer4_5"/>
    <property type="match status" value="2"/>
</dbReference>
<dbReference type="OrthoDB" id="9806398at2"/>
<feature type="transmembrane region" description="Helical" evidence="7">
    <location>
        <begin position="157"/>
        <end position="179"/>
    </location>
</feature>
<sequence>MNKLNRPAGYLLGILLFFAPFAYYQKGLNFLLNSNVAAEIHTFCLRIPLLDLLTGTAPKLLSVAGISLLLLLASAFWIGPFFCSRLCASGALPEYLSKLVPNRVKINWQTTVPPVPIRYGFLIGYLLSPLLAGTIACSLCNYAFLQWLIIAGVQQSPGVLSSTAIITGFLWLVLFGAFAKGGRGFCSYLCPVGAVQSAVHGLGARLGFTYKLRYRQASCSHCGHCVRICPMGALTQDDSTGLIYTIHNCLTCRQCEAACPRQAITYGRGERGWLDKPLTHHLPNQVPLEDAK</sequence>
<dbReference type="PANTHER" id="PTHR30176:SF3">
    <property type="entry name" value="FERREDOXIN-TYPE PROTEIN NAPH"/>
    <property type="match status" value="1"/>
</dbReference>
<dbReference type="Pfam" id="PF13187">
    <property type="entry name" value="Fer4_9"/>
    <property type="match status" value="1"/>
</dbReference>
<dbReference type="Gene3D" id="3.30.70.20">
    <property type="match status" value="1"/>
</dbReference>
<feature type="transmembrane region" description="Helical" evidence="7">
    <location>
        <begin position="122"/>
        <end position="145"/>
    </location>
</feature>
<feature type="transmembrane region" description="Helical" evidence="7">
    <location>
        <begin position="7"/>
        <end position="24"/>
    </location>
</feature>
<keyword evidence="7" id="KW-1133">Transmembrane helix</keyword>
<dbReference type="PROSITE" id="PS00198">
    <property type="entry name" value="4FE4S_FER_1"/>
    <property type="match status" value="1"/>
</dbReference>
<dbReference type="EMBL" id="FNHB01000001">
    <property type="protein sequence ID" value="SDL83879.1"/>
    <property type="molecule type" value="Genomic_DNA"/>
</dbReference>
<evidence type="ECO:0000259" key="8">
    <source>
        <dbReference type="PROSITE" id="PS51379"/>
    </source>
</evidence>
<evidence type="ECO:0000256" key="2">
    <source>
        <dbReference type="ARBA" id="ARBA00022485"/>
    </source>
</evidence>
<evidence type="ECO:0000256" key="6">
    <source>
        <dbReference type="ARBA" id="ARBA00023014"/>
    </source>
</evidence>
<gene>
    <name evidence="9" type="ORF">SAMN04488502_101959</name>
</gene>
<feature type="domain" description="4Fe-4S ferredoxin-type" evidence="8">
    <location>
        <begin position="240"/>
        <end position="269"/>
    </location>
</feature>
<dbReference type="RefSeq" id="WP_092068947.1">
    <property type="nucleotide sequence ID" value="NZ_FNHB01000001.1"/>
</dbReference>
<keyword evidence="7" id="KW-0812">Transmembrane</keyword>
<dbReference type="InterPro" id="IPR051684">
    <property type="entry name" value="Electron_Trans/Redox"/>
</dbReference>
<keyword evidence="2" id="KW-0004">4Fe-4S</keyword>
<proteinExistence type="predicted"/>
<keyword evidence="10" id="KW-1185">Reference proteome</keyword>
<evidence type="ECO:0000256" key="4">
    <source>
        <dbReference type="ARBA" id="ARBA00022982"/>
    </source>
</evidence>
<dbReference type="PANTHER" id="PTHR30176">
    <property type="entry name" value="FERREDOXIN-TYPE PROTEIN NAPH"/>
    <property type="match status" value="1"/>
</dbReference>
<dbReference type="Proteomes" id="UP000214880">
    <property type="component" value="Unassembled WGS sequence"/>
</dbReference>
<keyword evidence="1" id="KW-0813">Transport</keyword>
<dbReference type="SUPFAM" id="SSF54862">
    <property type="entry name" value="4Fe-4S ferredoxins"/>
    <property type="match status" value="1"/>
</dbReference>
<keyword evidence="7" id="KW-0472">Membrane</keyword>
<protein>
    <submittedName>
        <fullName evidence="9">4Fe-4S binding domain-containing protein</fullName>
    </submittedName>
</protein>
<evidence type="ECO:0000256" key="1">
    <source>
        <dbReference type="ARBA" id="ARBA00022448"/>
    </source>
</evidence>
<keyword evidence="6" id="KW-0411">Iron-sulfur</keyword>
<evidence type="ECO:0000256" key="7">
    <source>
        <dbReference type="SAM" id="Phobius"/>
    </source>
</evidence>
<keyword evidence="4" id="KW-0249">Electron transport</keyword>
<name>A0A1G9NBQ1_9FIRM</name>
<dbReference type="InterPro" id="IPR017900">
    <property type="entry name" value="4Fe4S_Fe_S_CS"/>
</dbReference>
<keyword evidence="3" id="KW-0479">Metal-binding</keyword>
<dbReference type="STRING" id="146817.SAMN04488502_101959"/>
<accession>A0A1G9NBQ1</accession>
<feature type="transmembrane region" description="Helical" evidence="7">
    <location>
        <begin position="60"/>
        <end position="83"/>
    </location>
</feature>
<keyword evidence="5" id="KW-0408">Iron</keyword>
<dbReference type="PROSITE" id="PS51379">
    <property type="entry name" value="4FE4S_FER_2"/>
    <property type="match status" value="2"/>
</dbReference>
<dbReference type="AlphaFoldDB" id="A0A1G9NBQ1"/>
<evidence type="ECO:0000313" key="9">
    <source>
        <dbReference type="EMBL" id="SDL83879.1"/>
    </source>
</evidence>
<dbReference type="GO" id="GO:0051539">
    <property type="term" value="F:4 iron, 4 sulfur cluster binding"/>
    <property type="evidence" value="ECO:0007669"/>
    <property type="project" value="UniProtKB-KW"/>
</dbReference>
<evidence type="ECO:0000256" key="3">
    <source>
        <dbReference type="ARBA" id="ARBA00022723"/>
    </source>
</evidence>
<dbReference type="GO" id="GO:0046872">
    <property type="term" value="F:metal ion binding"/>
    <property type="evidence" value="ECO:0007669"/>
    <property type="project" value="UniProtKB-KW"/>
</dbReference>
<reference evidence="9 10" key="1">
    <citation type="submission" date="2016-10" db="EMBL/GenBank/DDBJ databases">
        <authorList>
            <person name="de Groot N.N."/>
        </authorList>
    </citation>
    <scope>NUCLEOTIDE SEQUENCE [LARGE SCALE GENOMIC DNA]</scope>
    <source>
        <strain evidence="9 10">DSM 1736</strain>
    </source>
</reference>
<organism evidence="9 10">
    <name type="scientific">Dendrosporobacter quercicolus</name>
    <dbReference type="NCBI Taxonomy" id="146817"/>
    <lineage>
        <taxon>Bacteria</taxon>
        <taxon>Bacillati</taxon>
        <taxon>Bacillota</taxon>
        <taxon>Negativicutes</taxon>
        <taxon>Selenomonadales</taxon>
        <taxon>Sporomusaceae</taxon>
        <taxon>Dendrosporobacter</taxon>
    </lineage>
</organism>
<evidence type="ECO:0000256" key="5">
    <source>
        <dbReference type="ARBA" id="ARBA00023004"/>
    </source>
</evidence>
<dbReference type="GO" id="GO:0005886">
    <property type="term" value="C:plasma membrane"/>
    <property type="evidence" value="ECO:0007669"/>
    <property type="project" value="TreeGrafter"/>
</dbReference>
<feature type="domain" description="4Fe-4S ferredoxin-type" evidence="8">
    <location>
        <begin position="210"/>
        <end position="239"/>
    </location>
</feature>
<dbReference type="InterPro" id="IPR017896">
    <property type="entry name" value="4Fe4S_Fe-S-bd"/>
</dbReference>